<dbReference type="GO" id="GO:0009236">
    <property type="term" value="P:cobalamin biosynthetic process"/>
    <property type="evidence" value="ECO:0007669"/>
    <property type="project" value="UniProtKB-KW"/>
</dbReference>
<dbReference type="AlphaFoldDB" id="A0AAP2CMK9"/>
<protein>
    <submittedName>
        <fullName evidence="4">Cobalt-precorrin-6A reductase</fullName>
        <ecNumber evidence="4">1.3.1.106</ecNumber>
    </submittedName>
</protein>
<dbReference type="GO" id="GO:0016994">
    <property type="term" value="F:precorrin-6A reductase activity"/>
    <property type="evidence" value="ECO:0007669"/>
    <property type="project" value="InterPro"/>
</dbReference>
<proteinExistence type="predicted"/>
<evidence type="ECO:0000313" key="4">
    <source>
        <dbReference type="EMBL" id="MBT0955847.1"/>
    </source>
</evidence>
<dbReference type="PROSITE" id="PS51014">
    <property type="entry name" value="COBK_CBIJ"/>
    <property type="match status" value="1"/>
</dbReference>
<keyword evidence="2" id="KW-0169">Cobalamin biosynthesis</keyword>
<dbReference type="PANTHER" id="PTHR36925">
    <property type="entry name" value="COBALT-PRECORRIN-6A REDUCTASE"/>
    <property type="match status" value="1"/>
</dbReference>
<evidence type="ECO:0000256" key="2">
    <source>
        <dbReference type="ARBA" id="ARBA00022573"/>
    </source>
</evidence>
<organism evidence="4 5">
    <name type="scientific">Harenicola maris</name>
    <dbReference type="NCBI Taxonomy" id="2841044"/>
    <lineage>
        <taxon>Bacteria</taxon>
        <taxon>Pseudomonadati</taxon>
        <taxon>Pseudomonadota</taxon>
        <taxon>Alphaproteobacteria</taxon>
        <taxon>Rhodobacterales</taxon>
        <taxon>Paracoccaceae</taxon>
        <taxon>Harenicola</taxon>
    </lineage>
</organism>
<name>A0AAP2CMK9_9RHOB</name>
<comment type="caution">
    <text evidence="4">The sequence shown here is derived from an EMBL/GenBank/DDBJ whole genome shotgun (WGS) entry which is preliminary data.</text>
</comment>
<keyword evidence="3 4" id="KW-0560">Oxidoreductase</keyword>
<dbReference type="SUPFAM" id="SSF52518">
    <property type="entry name" value="Thiamin diphosphate-binding fold (THDP-binding)"/>
    <property type="match status" value="1"/>
</dbReference>
<dbReference type="InterPro" id="IPR029061">
    <property type="entry name" value="THDP-binding"/>
</dbReference>
<evidence type="ECO:0000256" key="3">
    <source>
        <dbReference type="ARBA" id="ARBA00023002"/>
    </source>
</evidence>
<dbReference type="Proteomes" id="UP001315686">
    <property type="component" value="Unassembled WGS sequence"/>
</dbReference>
<evidence type="ECO:0000256" key="1">
    <source>
        <dbReference type="ARBA" id="ARBA00004953"/>
    </source>
</evidence>
<dbReference type="NCBIfam" id="NF005968">
    <property type="entry name" value="PRK08057.1-2"/>
    <property type="match status" value="1"/>
</dbReference>
<dbReference type="NCBIfam" id="TIGR00715">
    <property type="entry name" value="precor6x_red"/>
    <property type="match status" value="1"/>
</dbReference>
<comment type="pathway">
    <text evidence="1">Cofactor biosynthesis; adenosylcobalamin biosynthesis.</text>
</comment>
<gene>
    <name evidence="4" type="ORF">IV417_00490</name>
</gene>
<reference evidence="4 5" key="1">
    <citation type="journal article" date="2021" name="Arch. Microbiol.">
        <title>Harenicola maris gen. nov., sp. nov. isolated from the Sea of Japan shallow sediments.</title>
        <authorList>
            <person name="Romanenko L.A."/>
            <person name="Kurilenko V.V."/>
            <person name="Chernysheva N.Y."/>
            <person name="Tekutyeva L.A."/>
            <person name="Velansky P.V."/>
            <person name="Svetashev V.I."/>
            <person name="Isaeva M.P."/>
        </authorList>
    </citation>
    <scope>NUCLEOTIDE SEQUENCE [LARGE SCALE GENOMIC DNA]</scope>
    <source>
        <strain evidence="4 5">KMM 3653</strain>
    </source>
</reference>
<keyword evidence="5" id="KW-1185">Reference proteome</keyword>
<evidence type="ECO:0000313" key="5">
    <source>
        <dbReference type="Proteomes" id="UP001315686"/>
    </source>
</evidence>
<dbReference type="RefSeq" id="WP_327792066.1">
    <property type="nucleotide sequence ID" value="NZ_JADQAZ010000001.1"/>
</dbReference>
<sequence>MTRILILGGTSEASALANAVAEGGIDAVFSYAGRTLHPKVQPLPTRVGGFGGASGLAAYLRAEEISGVVDATHPFAVQMSANAVAGCAEAGVPLVAFERPKWVAGDGDDWVHVPDIEAAVRALPTTRSRVFLAIGRQHLTLFADAPQHFYLLRLVDPWPGDLPLPDASAVIGRGPFTGAADQVLMLSHGITHVVAKNSGAQSAAGKLEAARALGLPVIMVDRPAVPDRELRHDVAGVMQWIAHSARRGV</sequence>
<dbReference type="EC" id="1.3.1.106" evidence="4"/>
<dbReference type="EMBL" id="JADQAZ010000001">
    <property type="protein sequence ID" value="MBT0955847.1"/>
    <property type="molecule type" value="Genomic_DNA"/>
</dbReference>
<accession>A0AAP2CMK9</accession>
<dbReference type="InterPro" id="IPR003723">
    <property type="entry name" value="Precorrin-6x_reduct"/>
</dbReference>
<dbReference type="Pfam" id="PF02571">
    <property type="entry name" value="CbiJ"/>
    <property type="match status" value="1"/>
</dbReference>
<dbReference type="PANTHER" id="PTHR36925:SF1">
    <property type="entry name" value="COBALT-PRECORRIN-6A REDUCTASE"/>
    <property type="match status" value="1"/>
</dbReference>